<evidence type="ECO:0000259" key="6">
    <source>
        <dbReference type="Pfam" id="PF04542"/>
    </source>
</evidence>
<dbReference type="Gene3D" id="1.10.10.10">
    <property type="entry name" value="Winged helix-like DNA-binding domain superfamily/Winged helix DNA-binding domain"/>
    <property type="match status" value="1"/>
</dbReference>
<organism evidence="8 9">
    <name type="scientific">Streptomyces kanamyceticus</name>
    <dbReference type="NCBI Taxonomy" id="1967"/>
    <lineage>
        <taxon>Bacteria</taxon>
        <taxon>Bacillati</taxon>
        <taxon>Actinomycetota</taxon>
        <taxon>Actinomycetes</taxon>
        <taxon>Kitasatosporales</taxon>
        <taxon>Streptomycetaceae</taxon>
        <taxon>Streptomyces</taxon>
    </lineage>
</organism>
<dbReference type="GO" id="GO:0016987">
    <property type="term" value="F:sigma factor activity"/>
    <property type="evidence" value="ECO:0007669"/>
    <property type="project" value="UniProtKB-KW"/>
</dbReference>
<dbReference type="InterPro" id="IPR007627">
    <property type="entry name" value="RNA_pol_sigma70_r2"/>
</dbReference>
<evidence type="ECO:0000256" key="4">
    <source>
        <dbReference type="ARBA" id="ARBA00023125"/>
    </source>
</evidence>
<evidence type="ECO:0000313" key="8">
    <source>
        <dbReference type="EMBL" id="QEU92807.1"/>
    </source>
</evidence>
<dbReference type="Pfam" id="PF08281">
    <property type="entry name" value="Sigma70_r4_2"/>
    <property type="match status" value="1"/>
</dbReference>
<dbReference type="Proteomes" id="UP000325529">
    <property type="component" value="Chromosome"/>
</dbReference>
<accession>A0A5J6GD30</accession>
<dbReference type="PANTHER" id="PTHR43133">
    <property type="entry name" value="RNA POLYMERASE ECF-TYPE SIGMA FACTO"/>
    <property type="match status" value="1"/>
</dbReference>
<proteinExistence type="inferred from homology"/>
<comment type="similarity">
    <text evidence="1">Belongs to the sigma-70 factor family. ECF subfamily.</text>
</comment>
<dbReference type="Pfam" id="PF04542">
    <property type="entry name" value="Sigma70_r2"/>
    <property type="match status" value="1"/>
</dbReference>
<dbReference type="AlphaFoldDB" id="A0A5J6GD30"/>
<dbReference type="InterPro" id="IPR013249">
    <property type="entry name" value="RNA_pol_sigma70_r4_t2"/>
</dbReference>
<evidence type="ECO:0000313" key="9">
    <source>
        <dbReference type="Proteomes" id="UP000325529"/>
    </source>
</evidence>
<keyword evidence="9" id="KW-1185">Reference proteome</keyword>
<dbReference type="EMBL" id="CP023699">
    <property type="protein sequence ID" value="QEU92807.1"/>
    <property type="molecule type" value="Genomic_DNA"/>
</dbReference>
<keyword evidence="2" id="KW-0805">Transcription regulation</keyword>
<dbReference type="SUPFAM" id="SSF88946">
    <property type="entry name" value="Sigma2 domain of RNA polymerase sigma factors"/>
    <property type="match status" value="1"/>
</dbReference>
<keyword evidence="5" id="KW-0804">Transcription</keyword>
<evidence type="ECO:0000259" key="7">
    <source>
        <dbReference type="Pfam" id="PF08281"/>
    </source>
</evidence>
<protein>
    <submittedName>
        <fullName evidence="8">RNA polymerase sigma factor</fullName>
    </submittedName>
</protein>
<keyword evidence="4" id="KW-0238">DNA-binding</keyword>
<dbReference type="SUPFAM" id="SSF88659">
    <property type="entry name" value="Sigma3 and sigma4 domains of RNA polymerase sigma factors"/>
    <property type="match status" value="1"/>
</dbReference>
<dbReference type="InterPro" id="IPR013324">
    <property type="entry name" value="RNA_pol_sigma_r3/r4-like"/>
</dbReference>
<feature type="domain" description="RNA polymerase sigma-70 region 2" evidence="6">
    <location>
        <begin position="50"/>
        <end position="116"/>
    </location>
</feature>
<evidence type="ECO:0000256" key="2">
    <source>
        <dbReference type="ARBA" id="ARBA00023015"/>
    </source>
</evidence>
<evidence type="ECO:0000256" key="3">
    <source>
        <dbReference type="ARBA" id="ARBA00023082"/>
    </source>
</evidence>
<evidence type="ECO:0000256" key="1">
    <source>
        <dbReference type="ARBA" id="ARBA00010641"/>
    </source>
</evidence>
<dbReference type="Gene3D" id="1.10.1740.10">
    <property type="match status" value="1"/>
</dbReference>
<gene>
    <name evidence="8" type="ORF">CP970_19515</name>
</gene>
<reference evidence="8 9" key="1">
    <citation type="submission" date="2017-09" db="EMBL/GenBank/DDBJ databases">
        <authorList>
            <person name="Lee N."/>
            <person name="Cho B.-K."/>
        </authorList>
    </citation>
    <scope>NUCLEOTIDE SEQUENCE [LARGE SCALE GENOMIC DNA]</scope>
    <source>
        <strain evidence="8 9">ATCC 12853</strain>
    </source>
</reference>
<dbReference type="InterPro" id="IPR039425">
    <property type="entry name" value="RNA_pol_sigma-70-like"/>
</dbReference>
<keyword evidence="3" id="KW-0731">Sigma factor</keyword>
<dbReference type="KEGG" id="ska:CP970_19515"/>
<dbReference type="GO" id="GO:0003677">
    <property type="term" value="F:DNA binding"/>
    <property type="evidence" value="ECO:0007669"/>
    <property type="project" value="UniProtKB-KW"/>
</dbReference>
<name>A0A5J6GD30_STRKN</name>
<dbReference type="InterPro" id="IPR014284">
    <property type="entry name" value="RNA_pol_sigma-70_dom"/>
</dbReference>
<feature type="domain" description="RNA polymerase sigma factor 70 region 4 type 2" evidence="7">
    <location>
        <begin position="144"/>
        <end position="194"/>
    </location>
</feature>
<dbReference type="PANTHER" id="PTHR43133:SF8">
    <property type="entry name" value="RNA POLYMERASE SIGMA FACTOR HI_1459-RELATED"/>
    <property type="match status" value="1"/>
</dbReference>
<evidence type="ECO:0000256" key="5">
    <source>
        <dbReference type="ARBA" id="ARBA00023163"/>
    </source>
</evidence>
<dbReference type="GO" id="GO:0006352">
    <property type="term" value="P:DNA-templated transcription initiation"/>
    <property type="evidence" value="ECO:0007669"/>
    <property type="project" value="InterPro"/>
</dbReference>
<dbReference type="RefSeq" id="WP_150493613.1">
    <property type="nucleotide sequence ID" value="NZ_CP023699.1"/>
</dbReference>
<dbReference type="InterPro" id="IPR013325">
    <property type="entry name" value="RNA_pol_sigma_r2"/>
</dbReference>
<dbReference type="NCBIfam" id="TIGR02937">
    <property type="entry name" value="sigma70-ECF"/>
    <property type="match status" value="1"/>
</dbReference>
<dbReference type="InterPro" id="IPR036388">
    <property type="entry name" value="WH-like_DNA-bd_sf"/>
</dbReference>
<sequence>MHVESFGAAEGVAYVEDFAYVKDVAYVEDAELCEQVRAGDPRAFHVLWERHVAMARQCAIGCTRGSAADAEDAVSEAMLGLFQALRGGRGPVGNVPGYLRVSVRRAAARTAARRHRELPVAELPDLPASENGCRVTAYFDVACAREAFLGLSEQRRIAVRLLVLEEKGAGQIGERLGIASSAASSLVYRAKEALRAGYLRRHVSPADAECADVMDRVVASLRGRSVRRHTAAVSSHLHRCAACREGGRQLRDVNAGLPQRVRGEGVRAAPGGRVAAGVVRRTAGSGTAG</sequence>